<evidence type="ECO:0000259" key="1">
    <source>
        <dbReference type="Pfam" id="PF00149"/>
    </source>
</evidence>
<accession>H0G2I7</accession>
<dbReference type="Proteomes" id="UP000004038">
    <property type="component" value="Unassembled WGS sequence"/>
</dbReference>
<dbReference type="Gene3D" id="3.60.21.10">
    <property type="match status" value="1"/>
</dbReference>
<dbReference type="SUPFAM" id="SSF56300">
    <property type="entry name" value="Metallo-dependent phosphatases"/>
    <property type="match status" value="1"/>
</dbReference>
<dbReference type="AlphaFoldDB" id="H0G2I7"/>
<reference evidence="2 3" key="1">
    <citation type="journal article" date="2012" name="J. Bacteriol.">
        <title>Draft Genome Sequence of Sinorhizobium meliloti CCNWSX0020, a Nitrogen-Fixing Symbiont with Copper Tolerance Capability Isolated from Lead-Zinc Mine Tailings.</title>
        <authorList>
            <person name="Li Z."/>
            <person name="Ma Z."/>
            <person name="Hao X."/>
            <person name="Wei G."/>
        </authorList>
    </citation>
    <scope>NUCLEOTIDE SEQUENCE [LARGE SCALE GENOMIC DNA]</scope>
    <source>
        <strain evidence="2 3">CCNWSX0020</strain>
    </source>
</reference>
<dbReference type="PATRIC" id="fig|1107881.3.peg.3745"/>
<evidence type="ECO:0000313" key="3">
    <source>
        <dbReference type="Proteomes" id="UP000004038"/>
    </source>
</evidence>
<dbReference type="GO" id="GO:0008803">
    <property type="term" value="F:bis(5'-nucleosyl)-tetraphosphatase (symmetrical) activity"/>
    <property type="evidence" value="ECO:0007669"/>
    <property type="project" value="TreeGrafter"/>
</dbReference>
<dbReference type="GO" id="GO:0016791">
    <property type="term" value="F:phosphatase activity"/>
    <property type="evidence" value="ECO:0007669"/>
    <property type="project" value="TreeGrafter"/>
</dbReference>
<dbReference type="Pfam" id="PF00149">
    <property type="entry name" value="Metallophos"/>
    <property type="match status" value="1"/>
</dbReference>
<proteinExistence type="predicted"/>
<dbReference type="PANTHER" id="PTHR42850">
    <property type="entry name" value="METALLOPHOSPHOESTERASE"/>
    <property type="match status" value="1"/>
</dbReference>
<dbReference type="InterPro" id="IPR004843">
    <property type="entry name" value="Calcineurin-like_PHP"/>
</dbReference>
<dbReference type="GO" id="GO:0110154">
    <property type="term" value="P:RNA decapping"/>
    <property type="evidence" value="ECO:0007669"/>
    <property type="project" value="TreeGrafter"/>
</dbReference>
<evidence type="ECO:0000313" key="2">
    <source>
        <dbReference type="EMBL" id="EHK76544.1"/>
    </source>
</evidence>
<feature type="domain" description="Calcineurin-like phosphoesterase" evidence="1">
    <location>
        <begin position="6"/>
        <end position="192"/>
    </location>
</feature>
<protein>
    <submittedName>
        <fullName evidence="2">Metallophosphoesterase</fullName>
    </submittedName>
</protein>
<dbReference type="InterPro" id="IPR050126">
    <property type="entry name" value="Ap4A_hydrolase"/>
</dbReference>
<dbReference type="EMBL" id="AGVV01000036">
    <property type="protein sequence ID" value="EHK76544.1"/>
    <property type="molecule type" value="Genomic_DNA"/>
</dbReference>
<dbReference type="RefSeq" id="WP_003530892.1">
    <property type="nucleotide sequence ID" value="NZ_AGVV01000036.1"/>
</dbReference>
<dbReference type="PANTHER" id="PTHR42850:SF4">
    <property type="entry name" value="ZINC-DEPENDENT ENDOPOLYPHOSPHATASE"/>
    <property type="match status" value="1"/>
</dbReference>
<name>H0G2I7_RHIML</name>
<organism evidence="2 3">
    <name type="scientific">Sinorhizobium meliloti CCNWSX0020</name>
    <dbReference type="NCBI Taxonomy" id="1107881"/>
    <lineage>
        <taxon>Bacteria</taxon>
        <taxon>Pseudomonadati</taxon>
        <taxon>Pseudomonadota</taxon>
        <taxon>Alphaproteobacteria</taxon>
        <taxon>Hyphomicrobiales</taxon>
        <taxon>Rhizobiaceae</taxon>
        <taxon>Sinorhizobium/Ensifer group</taxon>
        <taxon>Sinorhizobium</taxon>
    </lineage>
</organism>
<gene>
    <name evidence="2" type="ORF">SM0020_18387</name>
</gene>
<dbReference type="InterPro" id="IPR029052">
    <property type="entry name" value="Metallo-depent_PP-like"/>
</dbReference>
<dbReference type="GO" id="GO:0005737">
    <property type="term" value="C:cytoplasm"/>
    <property type="evidence" value="ECO:0007669"/>
    <property type="project" value="TreeGrafter"/>
</dbReference>
<sequence>MREEHVFAIGDVHGRADLLGPLLATIEDRAAEMEVDFSVVFLGDIIDHGPCSKVALDLVEETLVRTPGSKLILGNHDWFPLRILHELTGSDQDLALDYWISEIGGWATLLSYDFDPETFSVRDLERHFPTSHLDIFRTAANYVELPRHILVHAGLAPDVPLAQQTSRDLMWIREPFLSTPFDFGKVVVHGHSVTRSLRCEIATHRTGIDTGAYETNKLSAIHIKPDGSAAFLQTNSMITCIVEEVDPVYI</sequence>